<accession>A0A645HPX5</accession>
<dbReference type="Gene3D" id="3.90.550.10">
    <property type="entry name" value="Spore Coat Polysaccharide Biosynthesis Protein SpsA, Chain A"/>
    <property type="match status" value="1"/>
</dbReference>
<name>A0A645HPX5_9ZZZZ</name>
<dbReference type="AlphaFoldDB" id="A0A645HPX5"/>
<gene>
    <name evidence="1" type="ORF">SDC9_184941</name>
</gene>
<dbReference type="EMBL" id="VSSQ01092070">
    <property type="protein sequence ID" value="MPN37423.1"/>
    <property type="molecule type" value="Genomic_DNA"/>
</dbReference>
<dbReference type="InterPro" id="IPR029044">
    <property type="entry name" value="Nucleotide-diphossugar_trans"/>
</dbReference>
<comment type="caution">
    <text evidence="1">The sequence shown here is derived from an EMBL/GenBank/DDBJ whole genome shotgun (WGS) entry which is preliminary data.</text>
</comment>
<organism evidence="1">
    <name type="scientific">bioreactor metagenome</name>
    <dbReference type="NCBI Taxonomy" id="1076179"/>
    <lineage>
        <taxon>unclassified sequences</taxon>
        <taxon>metagenomes</taxon>
        <taxon>ecological metagenomes</taxon>
    </lineage>
</organism>
<proteinExistence type="predicted"/>
<protein>
    <recommendedName>
        <fullName evidence="2">Nucleotidyl transferase domain-containing protein</fullName>
    </recommendedName>
</protein>
<sequence length="95" mass="11110">MNAWGLTPSIFGELEKKFIIFLEEKQDEILKAEYFLPTVIDSLIHDNKAKVKVLKSEEQWYGVTYKEDRQIINTAILKLVHKGIYPANLWGKQDE</sequence>
<evidence type="ECO:0000313" key="1">
    <source>
        <dbReference type="EMBL" id="MPN37423.1"/>
    </source>
</evidence>
<reference evidence="1" key="1">
    <citation type="submission" date="2019-08" db="EMBL/GenBank/DDBJ databases">
        <authorList>
            <person name="Kucharzyk K."/>
            <person name="Murdoch R.W."/>
            <person name="Higgins S."/>
            <person name="Loffler F."/>
        </authorList>
    </citation>
    <scope>NUCLEOTIDE SEQUENCE</scope>
</reference>
<evidence type="ECO:0008006" key="2">
    <source>
        <dbReference type="Google" id="ProtNLM"/>
    </source>
</evidence>